<dbReference type="Gene3D" id="3.10.310.10">
    <property type="entry name" value="Diaminopimelate Epimerase, Chain A, domain 1"/>
    <property type="match status" value="2"/>
</dbReference>
<name>A0AAJ5VSC9_9HYPH</name>
<evidence type="ECO:0000256" key="3">
    <source>
        <dbReference type="PIRSR" id="PIRSR029792-1"/>
    </source>
</evidence>
<feature type="binding site" evidence="4">
    <location>
        <begin position="92"/>
        <end position="93"/>
    </location>
    <ligand>
        <name>substrate</name>
    </ligand>
</feature>
<dbReference type="SFLD" id="SFLDS00028">
    <property type="entry name" value="Proline_Racemase"/>
    <property type="match status" value="1"/>
</dbReference>
<evidence type="ECO:0000313" key="5">
    <source>
        <dbReference type="EMBL" id="WEK03387.1"/>
    </source>
</evidence>
<evidence type="ECO:0000256" key="1">
    <source>
        <dbReference type="ARBA" id="ARBA00007529"/>
    </source>
</evidence>
<feature type="binding site" evidence="4">
    <location>
        <position position="249"/>
    </location>
    <ligand>
        <name>substrate</name>
    </ligand>
</feature>
<proteinExistence type="inferred from homology"/>
<dbReference type="GO" id="GO:0047580">
    <property type="term" value="F:4-hydroxyproline epimerase activity"/>
    <property type="evidence" value="ECO:0007669"/>
    <property type="project" value="TreeGrafter"/>
</dbReference>
<keyword evidence="2" id="KW-0413">Isomerase</keyword>
<feature type="binding site" evidence="4">
    <location>
        <begin position="254"/>
        <end position="255"/>
    </location>
    <ligand>
        <name>substrate</name>
    </ligand>
</feature>
<reference evidence="5" key="1">
    <citation type="submission" date="2023-03" db="EMBL/GenBank/DDBJ databases">
        <title>Andean soil-derived lignocellulolytic bacterial consortium as a source of novel taxa and putative plastic-active enzymes.</title>
        <authorList>
            <person name="Diaz-Garcia L."/>
            <person name="Chuvochina M."/>
            <person name="Feuerriegel G."/>
            <person name="Bunk B."/>
            <person name="Sproer C."/>
            <person name="Streit W.R."/>
            <person name="Rodriguez L.M."/>
            <person name="Overmann J."/>
            <person name="Jimenez D.J."/>
        </authorList>
    </citation>
    <scope>NUCLEOTIDE SEQUENCE</scope>
    <source>
        <strain evidence="5">MAG 4196</strain>
    </source>
</reference>
<accession>A0AAJ5VSC9</accession>
<organism evidence="5 6">
    <name type="scientific">Candidatus Devosia phytovorans</name>
    <dbReference type="NCBI Taxonomy" id="3121372"/>
    <lineage>
        <taxon>Bacteria</taxon>
        <taxon>Pseudomonadati</taxon>
        <taxon>Pseudomonadota</taxon>
        <taxon>Alphaproteobacteria</taxon>
        <taxon>Hyphomicrobiales</taxon>
        <taxon>Devosiaceae</taxon>
        <taxon>Devosia</taxon>
    </lineage>
</organism>
<evidence type="ECO:0000313" key="6">
    <source>
        <dbReference type="Proteomes" id="UP001217476"/>
    </source>
</evidence>
<dbReference type="AlphaFoldDB" id="A0AAJ5VSC9"/>
<comment type="similarity">
    <text evidence="1">Belongs to the proline racemase family.</text>
</comment>
<dbReference type="PANTHER" id="PTHR33442">
    <property type="entry name" value="TRANS-3-HYDROXY-L-PROLINE DEHYDRATASE"/>
    <property type="match status" value="1"/>
</dbReference>
<dbReference type="Proteomes" id="UP001217476">
    <property type="component" value="Chromosome"/>
</dbReference>
<dbReference type="Pfam" id="PF05544">
    <property type="entry name" value="Pro_racemase"/>
    <property type="match status" value="1"/>
</dbReference>
<dbReference type="PIRSF" id="PIRSF029792">
    <property type="entry name" value="Pro_racemase"/>
    <property type="match status" value="1"/>
</dbReference>
<evidence type="ECO:0000256" key="2">
    <source>
        <dbReference type="ARBA" id="ARBA00023235"/>
    </source>
</evidence>
<dbReference type="GO" id="GO:0050346">
    <property type="term" value="F:trans-L-3-hydroxyproline dehydratase activity"/>
    <property type="evidence" value="ECO:0007669"/>
    <property type="project" value="UniProtKB-ARBA"/>
</dbReference>
<dbReference type="SUPFAM" id="SSF54506">
    <property type="entry name" value="Diaminopimelate epimerase-like"/>
    <property type="match status" value="1"/>
</dbReference>
<evidence type="ECO:0000256" key="4">
    <source>
        <dbReference type="PIRSR" id="PIRSR029792-2"/>
    </source>
</evidence>
<dbReference type="InterPro" id="IPR008794">
    <property type="entry name" value="Pro_racemase_fam"/>
</dbReference>
<dbReference type="EMBL" id="CP119312">
    <property type="protein sequence ID" value="WEK03387.1"/>
    <property type="molecule type" value="Genomic_DNA"/>
</dbReference>
<feature type="active site" description="Proton donor" evidence="3">
    <location>
        <position position="253"/>
    </location>
</feature>
<dbReference type="PANTHER" id="PTHR33442:SF5">
    <property type="entry name" value="BIFUNCTIONAL TRANS-3-HYDROXY-L-PROLINE DEHYDRATASE_2-EPIMERASE"/>
    <property type="match status" value="1"/>
</dbReference>
<sequence>MRWSKTVTLVEAHAEGEVGRIVTGGVIDVPGATIADKIRHINEVDDSLRRFLVFEPRASAQMSTCLVFPPTRPDADIGFIILQGDKAHAMSGSNSICLVTTVLETGMLPMTEPETIVRIDTASGLVTARAACKNGKVERVTLTMNPSYAHELDAVVDVEGFGKIKVDISYGGIFYALIDPAQFGLEIAPHLAKKLVEAGSAVHRAVNKQLDIAHPELPGMKGISYTMFVSQNAAGELKGATIMPPGRIDRSPCGTGNSARLAVAAARGLAKPGDRFTARSIIDSTFDVHYASDTTVAGRPAVQPIISGRGWIHGIHQLGVDPTDPYPHGFSVSDTWGDAFDLMN</sequence>
<protein>
    <submittedName>
        <fullName evidence="5">Proline racemase family protein</fullName>
    </submittedName>
</protein>
<gene>
    <name evidence="5" type="ORF">P0Y65_14440</name>
</gene>
<feature type="active site" description="Proton acceptor" evidence="3">
    <location>
        <position position="91"/>
    </location>
</feature>
<feature type="binding site" evidence="4">
    <location>
        <position position="83"/>
    </location>
    <ligand>
        <name>substrate</name>
    </ligand>
</feature>
<dbReference type="FunFam" id="3.10.310.10:FF:000005">
    <property type="entry name" value="Proline racemase"/>
    <property type="match status" value="1"/>
</dbReference>